<dbReference type="STRING" id="1688.BCUN_1400"/>
<comment type="caution">
    <text evidence="2">The sequence shown here is derived from an EMBL/GenBank/DDBJ whole genome shotgun (WGS) entry which is preliminary data.</text>
</comment>
<organism evidence="2 3">
    <name type="scientific">Bifidobacterium cuniculi</name>
    <dbReference type="NCBI Taxonomy" id="1688"/>
    <lineage>
        <taxon>Bacteria</taxon>
        <taxon>Bacillati</taxon>
        <taxon>Actinomycetota</taxon>
        <taxon>Actinomycetes</taxon>
        <taxon>Bifidobacteriales</taxon>
        <taxon>Bifidobacteriaceae</taxon>
        <taxon>Bifidobacterium</taxon>
    </lineage>
</organism>
<dbReference type="eggNOG" id="COG3550">
    <property type="taxonomic scope" value="Bacteria"/>
</dbReference>
<keyword evidence="3" id="KW-1185">Reference proteome</keyword>
<dbReference type="InterPro" id="IPR017508">
    <property type="entry name" value="HipA_N1"/>
</dbReference>
<evidence type="ECO:0000313" key="3">
    <source>
        <dbReference type="Proteomes" id="UP000029067"/>
    </source>
</evidence>
<evidence type="ECO:0000259" key="1">
    <source>
        <dbReference type="Pfam" id="PF13657"/>
    </source>
</evidence>
<dbReference type="RefSeq" id="WP_081895615.1">
    <property type="nucleotide sequence ID" value="NZ_JGYV01000011.1"/>
</dbReference>
<proteinExistence type="predicted"/>
<dbReference type="EMBL" id="JGYV01000011">
    <property type="protein sequence ID" value="KFI62084.1"/>
    <property type="molecule type" value="Genomic_DNA"/>
</dbReference>
<dbReference type="OrthoDB" id="3182374at2"/>
<protein>
    <submittedName>
        <fullName evidence="2">HipA domain-containing protein</fullName>
    </submittedName>
</protein>
<feature type="domain" description="HipA N-terminal subdomain 1" evidence="1">
    <location>
        <begin position="4"/>
        <end position="82"/>
    </location>
</feature>
<dbReference type="Pfam" id="PF13657">
    <property type="entry name" value="Couple_hipA"/>
    <property type="match status" value="1"/>
</dbReference>
<gene>
    <name evidence="2" type="ORF">BCUN_1400</name>
</gene>
<dbReference type="Proteomes" id="UP000029067">
    <property type="component" value="Unassembled WGS sequence"/>
</dbReference>
<evidence type="ECO:0000313" key="2">
    <source>
        <dbReference type="EMBL" id="KFI62084.1"/>
    </source>
</evidence>
<dbReference type="AlphaFoldDB" id="A0A087ATI4"/>
<reference evidence="2 3" key="1">
    <citation type="submission" date="2014-03" db="EMBL/GenBank/DDBJ databases">
        <title>Genomics of Bifidobacteria.</title>
        <authorList>
            <person name="Ventura M."/>
            <person name="Milani C."/>
            <person name="Lugli G.A."/>
        </authorList>
    </citation>
    <scope>NUCLEOTIDE SEQUENCE [LARGE SCALE GENOMIC DNA]</scope>
    <source>
        <strain evidence="2 3">LMG 10738</strain>
    </source>
</reference>
<sequence>MAGRHPPGVFFRDGDGRVNLAYDADAAMPVSLSLPLEGGWDSGAPGAFLENLLPDERRARDAMALRLGLDMFTADEFDRLMSCFGKANESIEPL</sequence>
<name>A0A087ATI4_9BIFI</name>
<accession>A0A087ATI4</accession>